<dbReference type="PROSITE" id="PS50110">
    <property type="entry name" value="RESPONSE_REGULATORY"/>
    <property type="match status" value="1"/>
</dbReference>
<protein>
    <submittedName>
        <fullName evidence="4">Response regulator</fullName>
    </submittedName>
</protein>
<organism evidence="4 5">
    <name type="scientific">Mesorhizobium liriopis</name>
    <dbReference type="NCBI Taxonomy" id="2953882"/>
    <lineage>
        <taxon>Bacteria</taxon>
        <taxon>Pseudomonadati</taxon>
        <taxon>Pseudomonadota</taxon>
        <taxon>Alphaproteobacteria</taxon>
        <taxon>Hyphomicrobiales</taxon>
        <taxon>Phyllobacteriaceae</taxon>
        <taxon>Mesorhizobium</taxon>
    </lineage>
</organism>
<sequence length="120" mass="12970">MASLRILVVENETFVAEDIRNILEEASHTVVGIAKTVGDALKLARKSKPQLAFLDVDLGNGESGLDAADQLSKDFGVPGVFLTDRTDFRVRAMALDIQPIGFVTKPYRPEDIVEAASLIG</sequence>
<dbReference type="InterPro" id="IPR050595">
    <property type="entry name" value="Bact_response_regulator"/>
</dbReference>
<gene>
    <name evidence="4" type="ORF">NGM99_05195</name>
</gene>
<feature type="modified residue" description="4-aspartylphosphate" evidence="2">
    <location>
        <position position="55"/>
    </location>
</feature>
<accession>A0ABT1C2Z4</accession>
<evidence type="ECO:0000313" key="5">
    <source>
        <dbReference type="Proteomes" id="UP001205906"/>
    </source>
</evidence>
<dbReference type="PANTHER" id="PTHR44591">
    <property type="entry name" value="STRESS RESPONSE REGULATOR PROTEIN 1"/>
    <property type="match status" value="1"/>
</dbReference>
<reference evidence="4 5" key="1">
    <citation type="submission" date="2022-06" db="EMBL/GenBank/DDBJ databases">
        <title>Mesorhizobium sp. strain RP14 Genome sequencing and assembly.</title>
        <authorList>
            <person name="Kim I."/>
        </authorList>
    </citation>
    <scope>NUCLEOTIDE SEQUENCE [LARGE SCALE GENOMIC DNA]</scope>
    <source>
        <strain evidence="5">RP14(2022)</strain>
    </source>
</reference>
<dbReference type="Gene3D" id="3.40.50.2300">
    <property type="match status" value="1"/>
</dbReference>
<dbReference type="Proteomes" id="UP001205906">
    <property type="component" value="Unassembled WGS sequence"/>
</dbReference>
<comment type="caution">
    <text evidence="4">The sequence shown here is derived from an EMBL/GenBank/DDBJ whole genome shotgun (WGS) entry which is preliminary data.</text>
</comment>
<dbReference type="InterPro" id="IPR001789">
    <property type="entry name" value="Sig_transdc_resp-reg_receiver"/>
</dbReference>
<name>A0ABT1C2Z4_9HYPH</name>
<dbReference type="RefSeq" id="WP_252816672.1">
    <property type="nucleotide sequence ID" value="NZ_JAMXQS010000002.1"/>
</dbReference>
<dbReference type="PANTHER" id="PTHR44591:SF24">
    <property type="entry name" value="PROTEIN-GLUTAMATE METHYLESTERASE_PROTEIN-GLUTAMINE GLUTAMINASE 1"/>
    <property type="match status" value="1"/>
</dbReference>
<dbReference type="SMART" id="SM00448">
    <property type="entry name" value="REC"/>
    <property type="match status" value="1"/>
</dbReference>
<evidence type="ECO:0000256" key="2">
    <source>
        <dbReference type="PROSITE-ProRule" id="PRU00169"/>
    </source>
</evidence>
<proteinExistence type="predicted"/>
<keyword evidence="1 2" id="KW-0597">Phosphoprotein</keyword>
<feature type="domain" description="Response regulatory" evidence="3">
    <location>
        <begin position="5"/>
        <end position="120"/>
    </location>
</feature>
<dbReference type="EMBL" id="JAMXQS010000002">
    <property type="protein sequence ID" value="MCO6049184.1"/>
    <property type="molecule type" value="Genomic_DNA"/>
</dbReference>
<dbReference type="Pfam" id="PF00072">
    <property type="entry name" value="Response_reg"/>
    <property type="match status" value="1"/>
</dbReference>
<evidence type="ECO:0000256" key="1">
    <source>
        <dbReference type="ARBA" id="ARBA00022553"/>
    </source>
</evidence>
<evidence type="ECO:0000259" key="3">
    <source>
        <dbReference type="PROSITE" id="PS50110"/>
    </source>
</evidence>
<dbReference type="SUPFAM" id="SSF52172">
    <property type="entry name" value="CheY-like"/>
    <property type="match status" value="1"/>
</dbReference>
<evidence type="ECO:0000313" key="4">
    <source>
        <dbReference type="EMBL" id="MCO6049184.1"/>
    </source>
</evidence>
<keyword evidence="5" id="KW-1185">Reference proteome</keyword>
<dbReference type="InterPro" id="IPR011006">
    <property type="entry name" value="CheY-like_superfamily"/>
</dbReference>